<keyword evidence="1" id="KW-0472">Membrane</keyword>
<keyword evidence="1" id="KW-1133">Transmembrane helix</keyword>
<evidence type="ECO:0000313" key="3">
    <source>
        <dbReference type="Proteomes" id="UP000282423"/>
    </source>
</evidence>
<feature type="transmembrane region" description="Helical" evidence="1">
    <location>
        <begin position="7"/>
        <end position="25"/>
    </location>
</feature>
<accession>A0A420VTD4</accession>
<dbReference type="RefSeq" id="WP_121126307.1">
    <property type="nucleotide sequence ID" value="NZ_RBWS01000018.1"/>
</dbReference>
<dbReference type="OrthoDB" id="1078909at2"/>
<dbReference type="EMBL" id="RBWS01000018">
    <property type="protein sequence ID" value="RKO69610.1"/>
    <property type="molecule type" value="Genomic_DNA"/>
</dbReference>
<name>A0A420VTD4_9SPHI</name>
<gene>
    <name evidence="2" type="ORF">D7322_21705</name>
</gene>
<sequence>MKYEIRIGYIIWILTMISFLTNAQIKVIDSLTQEALSGVNLYADNGSLLGATNIVGEVVLDSLKQEKTVNLTFQHVAYSSLMVPFSEVKTMGKIKMVPRSIKIDEVAIGDRSKADYVVLKGYFRNLALLNNKMGYFVDGVISYYIPLKNKKEKVRFILKEYRIFENKGATQDLADKMGTFFFYNPSLINLKSTSIAYQLPKGFRLGEDKGRRFIKQGSTNMGFVQVSNERGGQVYLNRVAPGTSIDRKIFKIQGRQHSGVTIETYANVTPDNLAMDHLVSVVRSSVGGVKKKSQAEYMPIETYDEFYVLEKEYIAAAEFAKYKKQFAKSIFLKESSNYRSTYWNDLDRYGIPALPKGIKDQLGNILKIKE</sequence>
<dbReference type="AlphaFoldDB" id="A0A420VTD4"/>
<organism evidence="2 3">
    <name type="scientific">Sphingobacterium puteale</name>
    <dbReference type="NCBI Taxonomy" id="2420510"/>
    <lineage>
        <taxon>Bacteria</taxon>
        <taxon>Pseudomonadati</taxon>
        <taxon>Bacteroidota</taxon>
        <taxon>Sphingobacteriia</taxon>
        <taxon>Sphingobacteriales</taxon>
        <taxon>Sphingobacteriaceae</taxon>
        <taxon>Sphingobacterium</taxon>
    </lineage>
</organism>
<proteinExistence type="predicted"/>
<keyword evidence="1" id="KW-0812">Transmembrane</keyword>
<reference evidence="2 3" key="1">
    <citation type="submission" date="2018-10" db="EMBL/GenBank/DDBJ databases">
        <title>Sphingobacterium sp. M05W1-28.</title>
        <authorList>
            <person name="Cai H."/>
        </authorList>
    </citation>
    <scope>NUCLEOTIDE SEQUENCE [LARGE SCALE GENOMIC DNA]</scope>
    <source>
        <strain evidence="2 3">M05W1-28</strain>
    </source>
</reference>
<keyword evidence="3" id="KW-1185">Reference proteome</keyword>
<dbReference type="Proteomes" id="UP000282423">
    <property type="component" value="Unassembled WGS sequence"/>
</dbReference>
<evidence type="ECO:0000256" key="1">
    <source>
        <dbReference type="SAM" id="Phobius"/>
    </source>
</evidence>
<comment type="caution">
    <text evidence="2">The sequence shown here is derived from an EMBL/GenBank/DDBJ whole genome shotgun (WGS) entry which is preliminary data.</text>
</comment>
<protein>
    <submittedName>
        <fullName evidence="2">Uncharacterized protein</fullName>
    </submittedName>
</protein>
<evidence type="ECO:0000313" key="2">
    <source>
        <dbReference type="EMBL" id="RKO69610.1"/>
    </source>
</evidence>